<comment type="caution">
    <text evidence="1">The sequence shown here is derived from an EMBL/GenBank/DDBJ whole genome shotgun (WGS) entry which is preliminary data.</text>
</comment>
<dbReference type="EMBL" id="AJAQ01000016">
    <property type="protein sequence ID" value="EOH93823.1"/>
    <property type="molecule type" value="Genomic_DNA"/>
</dbReference>
<proteinExistence type="predicted"/>
<sequence>MKKKKNATQKRNKSVKTAVILFGAVLITTSLLGGTLAKYVSELGSAKDEARVAKWGITEETQTLDMFKTAYDSDAGTATNTVESKDKAKVIAPGTKGSVVLNPAISDQKLNNVEVAFKVNYAYGDFLSDSVYGKYLGKWASNADGTGFEWWPLRFKVYEYDEAAKDYTKVLYDGISTTDSGGATIVPEDGGVQAGKLNSAIKAAGASDTIYPNDSLDVKKNKLAKMGLKVEWQWPFERPETNSVDAVDGWDTVIGNRAAGLNTGDADMPRFALSMKYTAVQVD</sequence>
<keyword evidence="2" id="KW-1185">Reference proteome</keyword>
<dbReference type="AlphaFoldDB" id="R2QF12"/>
<name>R2QF12_9ENTE</name>
<dbReference type="OrthoDB" id="2197808at2"/>
<organism evidence="1 2">
    <name type="scientific">Enterococcus pallens ATCC BAA-351</name>
    <dbReference type="NCBI Taxonomy" id="1158607"/>
    <lineage>
        <taxon>Bacteria</taxon>
        <taxon>Bacillati</taxon>
        <taxon>Bacillota</taxon>
        <taxon>Bacilli</taxon>
        <taxon>Lactobacillales</taxon>
        <taxon>Enterococcaceae</taxon>
        <taxon>Enterococcus</taxon>
    </lineage>
</organism>
<protein>
    <submittedName>
        <fullName evidence="1">Uncharacterized protein</fullName>
    </submittedName>
</protein>
<evidence type="ECO:0000313" key="1">
    <source>
        <dbReference type="EMBL" id="EOH93823.1"/>
    </source>
</evidence>
<reference evidence="1 2" key="1">
    <citation type="submission" date="2013-02" db="EMBL/GenBank/DDBJ databases">
        <title>The Genome Sequence of Enterococcus pallens BAA-351.</title>
        <authorList>
            <consortium name="The Broad Institute Genome Sequencing Platform"/>
            <consortium name="The Broad Institute Genome Sequencing Center for Infectious Disease"/>
            <person name="Earl A.M."/>
            <person name="Gilmore M.S."/>
            <person name="Lebreton F."/>
            <person name="Walker B."/>
            <person name="Young S.K."/>
            <person name="Zeng Q."/>
            <person name="Gargeya S."/>
            <person name="Fitzgerald M."/>
            <person name="Haas B."/>
            <person name="Abouelleil A."/>
            <person name="Alvarado L."/>
            <person name="Arachchi H.M."/>
            <person name="Berlin A.M."/>
            <person name="Chapman S.B."/>
            <person name="Dewar J."/>
            <person name="Goldberg J."/>
            <person name="Griggs A."/>
            <person name="Gujja S."/>
            <person name="Hansen M."/>
            <person name="Howarth C."/>
            <person name="Imamovic A."/>
            <person name="Larimer J."/>
            <person name="McCowan C."/>
            <person name="Murphy C."/>
            <person name="Neiman D."/>
            <person name="Pearson M."/>
            <person name="Priest M."/>
            <person name="Roberts A."/>
            <person name="Saif S."/>
            <person name="Shea T."/>
            <person name="Sisk P."/>
            <person name="Sykes S."/>
            <person name="Wortman J."/>
            <person name="Nusbaum C."/>
            <person name="Birren B."/>
        </authorList>
    </citation>
    <scope>NUCLEOTIDE SEQUENCE [LARGE SCALE GENOMIC DNA]</scope>
    <source>
        <strain evidence="1 2">ATCC BAA-351</strain>
    </source>
</reference>
<gene>
    <name evidence="1" type="ORF">UAU_02519</name>
</gene>
<dbReference type="RefSeq" id="WP_010757509.1">
    <property type="nucleotide sequence ID" value="NZ_ASWD01000001.1"/>
</dbReference>
<dbReference type="Proteomes" id="UP000013782">
    <property type="component" value="Unassembled WGS sequence"/>
</dbReference>
<dbReference type="HOGENOM" id="CLU_955594_0_0_9"/>
<accession>R2QF12</accession>
<dbReference type="STRING" id="160454.RV10_GL000642"/>
<dbReference type="PATRIC" id="fig|1158607.3.peg.2493"/>
<evidence type="ECO:0000313" key="2">
    <source>
        <dbReference type="Proteomes" id="UP000013782"/>
    </source>
</evidence>